<evidence type="ECO:0000313" key="4">
    <source>
        <dbReference type="EMBL" id="CAB4152163.1"/>
    </source>
</evidence>
<protein>
    <submittedName>
        <fullName evidence="4">Uncharacterized protein</fullName>
    </submittedName>
</protein>
<accession>A0A6J5N4C3</accession>
<reference evidence="4" key="1">
    <citation type="submission" date="2020-04" db="EMBL/GenBank/DDBJ databases">
        <authorList>
            <person name="Chiriac C."/>
            <person name="Salcher M."/>
            <person name="Ghai R."/>
            <person name="Kavagutti S V."/>
        </authorList>
    </citation>
    <scope>NUCLEOTIDE SEQUENCE</scope>
</reference>
<dbReference type="EMBL" id="LR796324">
    <property type="protein sequence ID" value="CAB4136811.1"/>
    <property type="molecule type" value="Genomic_DNA"/>
</dbReference>
<gene>
    <name evidence="3" type="ORF">UFOVP305_45</name>
    <name evidence="4" type="ORF">UFOVP593_55</name>
    <name evidence="5" type="ORF">UFOVP842_10</name>
</gene>
<feature type="compositionally biased region" description="Low complexity" evidence="2">
    <location>
        <begin position="183"/>
        <end position="192"/>
    </location>
</feature>
<evidence type="ECO:0000313" key="3">
    <source>
        <dbReference type="EMBL" id="CAB4136811.1"/>
    </source>
</evidence>
<name>A0A6J5N4C3_9CAUD</name>
<proteinExistence type="predicted"/>
<sequence length="217" mass="23696">MAETPDAPKTYTQDEFDAQLAEQMATSAGALKRALDAERDEKKEAKAATRILEAKFAELEQTAKAAKVGINSQELERLRQEVKLDLDKTYQPVAERAALLEAENRRMKLDRVVKSEMAKSGARADRIEALFKLTAGEYDLTEDGKPMLKERPGTPVDKYVSEELKALYPEFYEGSGSSGGGATKSHASSGGARIIPEGATWSKADIEDIATGKAQVR</sequence>
<keyword evidence="1" id="KW-0175">Coiled coil</keyword>
<dbReference type="EMBL" id="LR796793">
    <property type="protein sequence ID" value="CAB4166114.1"/>
    <property type="molecule type" value="Genomic_DNA"/>
</dbReference>
<evidence type="ECO:0000313" key="5">
    <source>
        <dbReference type="EMBL" id="CAB4166114.1"/>
    </source>
</evidence>
<feature type="region of interest" description="Disordered" evidence="2">
    <location>
        <begin position="174"/>
        <end position="197"/>
    </location>
</feature>
<evidence type="ECO:0000256" key="2">
    <source>
        <dbReference type="SAM" id="MobiDB-lite"/>
    </source>
</evidence>
<dbReference type="EMBL" id="LR796565">
    <property type="protein sequence ID" value="CAB4152163.1"/>
    <property type="molecule type" value="Genomic_DNA"/>
</dbReference>
<evidence type="ECO:0000256" key="1">
    <source>
        <dbReference type="SAM" id="Coils"/>
    </source>
</evidence>
<feature type="coiled-coil region" evidence="1">
    <location>
        <begin position="28"/>
        <end position="62"/>
    </location>
</feature>
<organism evidence="4">
    <name type="scientific">uncultured Caudovirales phage</name>
    <dbReference type="NCBI Taxonomy" id="2100421"/>
    <lineage>
        <taxon>Viruses</taxon>
        <taxon>Duplodnaviria</taxon>
        <taxon>Heunggongvirae</taxon>
        <taxon>Uroviricota</taxon>
        <taxon>Caudoviricetes</taxon>
        <taxon>Peduoviridae</taxon>
        <taxon>Maltschvirus</taxon>
        <taxon>Maltschvirus maltsch</taxon>
    </lineage>
</organism>